<protein>
    <submittedName>
        <fullName evidence="2">Uncharacterized protein</fullName>
    </submittedName>
</protein>
<reference evidence="2 3" key="1">
    <citation type="submission" date="2020-08" db="EMBL/GenBank/DDBJ databases">
        <title>Genome public.</title>
        <authorList>
            <person name="Liu C."/>
            <person name="Sun Q."/>
        </authorList>
    </citation>
    <scope>NUCLEOTIDE SEQUENCE [LARGE SCALE GENOMIC DNA]</scope>
    <source>
        <strain evidence="2 3">NSJ-56</strain>
    </source>
</reference>
<gene>
    <name evidence="2" type="ORF">H8S64_07600</name>
</gene>
<dbReference type="RefSeq" id="WP_186975606.1">
    <property type="nucleotide sequence ID" value="NZ_JACOOH010000003.1"/>
</dbReference>
<evidence type="ECO:0000313" key="2">
    <source>
        <dbReference type="EMBL" id="MBC5620958.1"/>
    </source>
</evidence>
<evidence type="ECO:0000313" key="3">
    <source>
        <dbReference type="Proteomes" id="UP000646484"/>
    </source>
</evidence>
<sequence length="197" mass="23590">MAIRFNSKNQLLFIFSFCGIIILSNFLLIYRLISNKSINKKLENYMNIMISKNHQNEFYIEQNILCSMSSYERILQYIEKYDSTFYTRDTTFILLLPKDACYTCVIDLFKEINQLKIDINSIYLIMEKQDKQIQRDWLSYNFKYHCFDEQNIFTSLNLKDNPVIIKTTAKKIDNIILINQVISPKLLSLFFYKKIIT</sequence>
<name>A0ABR7CZ48_9BACT</name>
<proteinExistence type="predicted"/>
<feature type="transmembrane region" description="Helical" evidence="1">
    <location>
        <begin position="12"/>
        <end position="33"/>
    </location>
</feature>
<keyword evidence="1" id="KW-0812">Transmembrane</keyword>
<comment type="caution">
    <text evidence="2">The sequence shown here is derived from an EMBL/GenBank/DDBJ whole genome shotgun (WGS) entry which is preliminary data.</text>
</comment>
<keyword evidence="3" id="KW-1185">Reference proteome</keyword>
<accession>A0ABR7CZ48</accession>
<organism evidence="2 3">
    <name type="scientific">Butyricimonas hominis</name>
    <dbReference type="NCBI Taxonomy" id="2763032"/>
    <lineage>
        <taxon>Bacteria</taxon>
        <taxon>Pseudomonadati</taxon>
        <taxon>Bacteroidota</taxon>
        <taxon>Bacteroidia</taxon>
        <taxon>Bacteroidales</taxon>
        <taxon>Odoribacteraceae</taxon>
        <taxon>Butyricimonas</taxon>
    </lineage>
</organism>
<keyword evidence="1" id="KW-1133">Transmembrane helix</keyword>
<dbReference type="Proteomes" id="UP000646484">
    <property type="component" value="Unassembled WGS sequence"/>
</dbReference>
<keyword evidence="1" id="KW-0472">Membrane</keyword>
<dbReference type="EMBL" id="JACOOH010000003">
    <property type="protein sequence ID" value="MBC5620958.1"/>
    <property type="molecule type" value="Genomic_DNA"/>
</dbReference>
<evidence type="ECO:0000256" key="1">
    <source>
        <dbReference type="SAM" id="Phobius"/>
    </source>
</evidence>